<dbReference type="InterPro" id="IPR012334">
    <property type="entry name" value="Pectin_lyas_fold"/>
</dbReference>
<protein>
    <submittedName>
        <fullName evidence="3">Parallel beta-helix repeat (Two copies)</fullName>
    </submittedName>
</protein>
<evidence type="ECO:0000313" key="3">
    <source>
        <dbReference type="EMBL" id="SDN07006.1"/>
    </source>
</evidence>
<name>A0A1G9YEE7_9ACTN</name>
<dbReference type="AlphaFoldDB" id="A0A1G9YEE7"/>
<evidence type="ECO:0000256" key="1">
    <source>
        <dbReference type="SAM" id="SignalP"/>
    </source>
</evidence>
<dbReference type="InterPro" id="IPR039448">
    <property type="entry name" value="Beta_helix"/>
</dbReference>
<dbReference type="OrthoDB" id="5145222at2"/>
<organism evidence="3 4">
    <name type="scientific">Geodermatophilus siccatus</name>
    <dbReference type="NCBI Taxonomy" id="1137991"/>
    <lineage>
        <taxon>Bacteria</taxon>
        <taxon>Bacillati</taxon>
        <taxon>Actinomycetota</taxon>
        <taxon>Actinomycetes</taxon>
        <taxon>Geodermatophilales</taxon>
        <taxon>Geodermatophilaceae</taxon>
        <taxon>Geodermatophilus</taxon>
    </lineage>
</organism>
<dbReference type="Gene3D" id="2.160.20.10">
    <property type="entry name" value="Single-stranded right-handed beta-helix, Pectin lyase-like"/>
    <property type="match status" value="1"/>
</dbReference>
<dbReference type="NCBIfam" id="TIGR03804">
    <property type="entry name" value="para_beta_helix"/>
    <property type="match status" value="1"/>
</dbReference>
<gene>
    <name evidence="3" type="ORF">SAMN05660642_03996</name>
</gene>
<dbReference type="SUPFAM" id="SSF51126">
    <property type="entry name" value="Pectin lyase-like"/>
    <property type="match status" value="1"/>
</dbReference>
<keyword evidence="4" id="KW-1185">Reference proteome</keyword>
<feature type="signal peptide" evidence="1">
    <location>
        <begin position="1"/>
        <end position="38"/>
    </location>
</feature>
<dbReference type="Proteomes" id="UP000198680">
    <property type="component" value="Unassembled WGS sequence"/>
</dbReference>
<dbReference type="InterPro" id="IPR006626">
    <property type="entry name" value="PbH1"/>
</dbReference>
<dbReference type="InterPro" id="IPR022441">
    <property type="entry name" value="Para_beta_helix_rpt-2"/>
</dbReference>
<feature type="chain" id="PRO_5011701772" evidence="1">
    <location>
        <begin position="39"/>
        <end position="288"/>
    </location>
</feature>
<feature type="domain" description="Right handed beta helix" evidence="2">
    <location>
        <begin position="60"/>
        <end position="203"/>
    </location>
</feature>
<dbReference type="Pfam" id="PF13229">
    <property type="entry name" value="Beta_helix"/>
    <property type="match status" value="1"/>
</dbReference>
<evidence type="ECO:0000313" key="4">
    <source>
        <dbReference type="Proteomes" id="UP000198680"/>
    </source>
</evidence>
<accession>A0A1G9YEE7</accession>
<dbReference type="EMBL" id="FNHE01000011">
    <property type="protein sequence ID" value="SDN07006.1"/>
    <property type="molecule type" value="Genomic_DNA"/>
</dbReference>
<evidence type="ECO:0000259" key="2">
    <source>
        <dbReference type="Pfam" id="PF13229"/>
    </source>
</evidence>
<dbReference type="SMART" id="SM00710">
    <property type="entry name" value="PbH1"/>
    <property type="match status" value="6"/>
</dbReference>
<dbReference type="RefSeq" id="WP_091222465.1">
    <property type="nucleotide sequence ID" value="NZ_FNHE01000011.1"/>
</dbReference>
<sequence length="288" mass="30149">MNGTTNTSCTTAHRTREAAVVLSAGVLVTSLGVAPASAQPLTCGTTITVSTYLTVDLIDCTGDGIVIGAPNITLDLQGHLIDGDGLTQGDGVDNSGGHDRVTIRNGRIQEFSEGVGLENAERNTVTNLSVSYNEFSGIELSDSDRNVVQRNVAHHNSEGIGLGQALNGNGSDRNTVDDNWVHDNENEGIALENGAERNEVTDSVAFANGFGILVDSEGSTHNRIERNFANSNTQQGIYVGEVTTFVRRNSANLNVDYGITAPFGAVDGGGNKARGNGNPAQCENVICT</sequence>
<dbReference type="InterPro" id="IPR011050">
    <property type="entry name" value="Pectin_lyase_fold/virulence"/>
</dbReference>
<keyword evidence="1" id="KW-0732">Signal</keyword>
<reference evidence="4" key="1">
    <citation type="submission" date="2016-10" db="EMBL/GenBank/DDBJ databases">
        <authorList>
            <person name="Varghese N."/>
            <person name="Submissions S."/>
        </authorList>
    </citation>
    <scope>NUCLEOTIDE SEQUENCE [LARGE SCALE GENOMIC DNA]</scope>
    <source>
        <strain evidence="4">DSM 45419</strain>
    </source>
</reference>
<proteinExistence type="predicted"/>